<dbReference type="RefSeq" id="XP_003286299.1">
    <property type="nucleotide sequence ID" value="XM_003286251.1"/>
</dbReference>
<keyword evidence="2" id="KW-1185">Reference proteome</keyword>
<sequence length="115" mass="13828">MDQLCSNIFKVSEGEMAFRKFTEIFRENHSSFKDTLIKHKFFIKTINEYWGKYVVDGIEKEEQKYILETLFDNFMTNVFLDCNEYGFDDYKNNLSYNNSMTLLFNHNPFGNNGYF</sequence>
<organism evidence="1 2">
    <name type="scientific">Dictyostelium purpureum</name>
    <name type="common">Slime mold</name>
    <dbReference type="NCBI Taxonomy" id="5786"/>
    <lineage>
        <taxon>Eukaryota</taxon>
        <taxon>Amoebozoa</taxon>
        <taxon>Evosea</taxon>
        <taxon>Eumycetozoa</taxon>
        <taxon>Dictyostelia</taxon>
        <taxon>Dictyosteliales</taxon>
        <taxon>Dictyosteliaceae</taxon>
        <taxon>Dictyostelium</taxon>
    </lineage>
</organism>
<dbReference type="GeneID" id="10503693"/>
<dbReference type="KEGG" id="dpp:DICPUDRAFT_77175"/>
<name>F0ZFU3_DICPU</name>
<reference evidence="2" key="1">
    <citation type="journal article" date="2011" name="Genome Biol.">
        <title>Comparative genomics of the social amoebae Dictyostelium discoideum and Dictyostelium purpureum.</title>
        <authorList>
            <consortium name="US DOE Joint Genome Institute (JGI-PGF)"/>
            <person name="Sucgang R."/>
            <person name="Kuo A."/>
            <person name="Tian X."/>
            <person name="Salerno W."/>
            <person name="Parikh A."/>
            <person name="Feasley C.L."/>
            <person name="Dalin E."/>
            <person name="Tu H."/>
            <person name="Huang E."/>
            <person name="Barry K."/>
            <person name="Lindquist E."/>
            <person name="Shapiro H."/>
            <person name="Bruce D."/>
            <person name="Schmutz J."/>
            <person name="Salamov A."/>
            <person name="Fey P."/>
            <person name="Gaudet P."/>
            <person name="Anjard C."/>
            <person name="Babu M.M."/>
            <person name="Basu S."/>
            <person name="Bushmanova Y."/>
            <person name="van der Wel H."/>
            <person name="Katoh-Kurasawa M."/>
            <person name="Dinh C."/>
            <person name="Coutinho P.M."/>
            <person name="Saito T."/>
            <person name="Elias M."/>
            <person name="Schaap P."/>
            <person name="Kay R.R."/>
            <person name="Henrissat B."/>
            <person name="Eichinger L."/>
            <person name="Rivero F."/>
            <person name="Putnam N.H."/>
            <person name="West C.M."/>
            <person name="Loomis W.F."/>
            <person name="Chisholm R.L."/>
            <person name="Shaulsky G."/>
            <person name="Strassmann J.E."/>
            <person name="Queller D.C."/>
            <person name="Kuspa A."/>
            <person name="Grigoriev I.V."/>
        </authorList>
    </citation>
    <scope>NUCLEOTIDE SEQUENCE [LARGE SCALE GENOMIC DNA]</scope>
    <source>
        <strain evidence="2">QSDP1</strain>
    </source>
</reference>
<dbReference type="EMBL" id="GL871006">
    <property type="protein sequence ID" value="EGC37171.1"/>
    <property type="molecule type" value="Genomic_DNA"/>
</dbReference>
<dbReference type="AlphaFoldDB" id="F0ZFU3"/>
<dbReference type="VEuPathDB" id="AmoebaDB:DICPUDRAFT_77175"/>
<dbReference type="InParanoid" id="F0ZFU3"/>
<dbReference type="Proteomes" id="UP000001064">
    <property type="component" value="Unassembled WGS sequence"/>
</dbReference>
<accession>F0ZFU3</accession>
<gene>
    <name evidence="1" type="ORF">DICPUDRAFT_77175</name>
</gene>
<evidence type="ECO:0000313" key="2">
    <source>
        <dbReference type="Proteomes" id="UP000001064"/>
    </source>
</evidence>
<protein>
    <submittedName>
        <fullName evidence="1">Uncharacterized protein</fullName>
    </submittedName>
</protein>
<evidence type="ECO:0000313" key="1">
    <source>
        <dbReference type="EMBL" id="EGC37171.1"/>
    </source>
</evidence>
<proteinExistence type="predicted"/>